<dbReference type="PANTHER" id="PTHR21716">
    <property type="entry name" value="TRANSMEMBRANE PROTEIN"/>
    <property type="match status" value="1"/>
</dbReference>
<dbReference type="KEGG" id="bsen:DP114_07270"/>
<protein>
    <submittedName>
        <fullName evidence="8">AI-2E family transporter</fullName>
    </submittedName>
</protein>
<feature type="transmembrane region" description="Helical" evidence="7">
    <location>
        <begin position="218"/>
        <end position="240"/>
    </location>
</feature>
<dbReference type="GO" id="GO:0055085">
    <property type="term" value="P:transmembrane transport"/>
    <property type="evidence" value="ECO:0007669"/>
    <property type="project" value="TreeGrafter"/>
</dbReference>
<feature type="transmembrane region" description="Helical" evidence="7">
    <location>
        <begin position="16"/>
        <end position="35"/>
    </location>
</feature>
<dbReference type="GO" id="GO:0016020">
    <property type="term" value="C:membrane"/>
    <property type="evidence" value="ECO:0007669"/>
    <property type="project" value="UniProtKB-SubCell"/>
</dbReference>
<accession>A0A856MRA2</accession>
<dbReference type="Pfam" id="PF01594">
    <property type="entry name" value="AI-2E_transport"/>
    <property type="match status" value="1"/>
</dbReference>
<dbReference type="RefSeq" id="WP_171975782.1">
    <property type="nucleotide sequence ID" value="NZ_CAWOXK010000001.1"/>
</dbReference>
<dbReference type="EMBL" id="CP030118">
    <property type="protein sequence ID" value="QDL12141.1"/>
    <property type="molecule type" value="Genomic_DNA"/>
</dbReference>
<evidence type="ECO:0000256" key="1">
    <source>
        <dbReference type="ARBA" id="ARBA00004141"/>
    </source>
</evidence>
<organism evidence="8 9">
    <name type="scientific">Brasilonema sennae CENA114</name>
    <dbReference type="NCBI Taxonomy" id="415709"/>
    <lineage>
        <taxon>Bacteria</taxon>
        <taxon>Bacillati</taxon>
        <taxon>Cyanobacteriota</taxon>
        <taxon>Cyanophyceae</taxon>
        <taxon>Nostocales</taxon>
        <taxon>Scytonemataceae</taxon>
        <taxon>Brasilonema</taxon>
        <taxon>Bromeliae group (in: Brasilonema)</taxon>
    </lineage>
</organism>
<feature type="compositionally biased region" description="Polar residues" evidence="6">
    <location>
        <begin position="354"/>
        <end position="373"/>
    </location>
</feature>
<keyword evidence="4 7" id="KW-1133">Transmembrane helix</keyword>
<keyword evidence="3 7" id="KW-0812">Transmembrane</keyword>
<evidence type="ECO:0000256" key="7">
    <source>
        <dbReference type="SAM" id="Phobius"/>
    </source>
</evidence>
<gene>
    <name evidence="8" type="ORF">DP114_07270</name>
</gene>
<feature type="region of interest" description="Disordered" evidence="6">
    <location>
        <begin position="354"/>
        <end position="426"/>
    </location>
</feature>
<name>A0A856MRA2_9CYAN</name>
<reference evidence="8 9" key="1">
    <citation type="submission" date="2018-06" db="EMBL/GenBank/DDBJ databases">
        <title>Comparative genomics of Brasilonema spp. strains.</title>
        <authorList>
            <person name="Alvarenga D.O."/>
            <person name="Fiore M.F."/>
            <person name="Varani A.M."/>
        </authorList>
    </citation>
    <scope>NUCLEOTIDE SEQUENCE [LARGE SCALE GENOMIC DNA]</scope>
    <source>
        <strain evidence="8 9">CENA114</strain>
    </source>
</reference>
<evidence type="ECO:0000256" key="2">
    <source>
        <dbReference type="ARBA" id="ARBA00009773"/>
    </source>
</evidence>
<dbReference type="AlphaFoldDB" id="A0A856MRA2"/>
<feature type="compositionally biased region" description="Low complexity" evidence="6">
    <location>
        <begin position="392"/>
        <end position="406"/>
    </location>
</feature>
<evidence type="ECO:0000256" key="6">
    <source>
        <dbReference type="SAM" id="MobiDB-lite"/>
    </source>
</evidence>
<dbReference type="Proteomes" id="UP000503129">
    <property type="component" value="Chromosome"/>
</dbReference>
<sequence>MQTRKLLNWWETLTPVARFLTITLFAPLLVLNGWAISAIFHYFHSLIVILVGASVLAFLLNYPVSWMQRQGARREQVAILVFLLALSVLLALGVTLVPLALTQAQQLVARIPELIDSGRSQLMMLNEKADSFGLPVNLDALVSQINDRVKGQLQAIAGQVLNLAVVTVTSLLDFILTMVLTFYLLQHGDELWESLVYWLPVKFREAFSDTVRLSFQNFFISQLISSTCMASALIPIFLWLKVPFGLLFGLTIGIMALVPFGGSVGIALTTLIVALQDFWMGTRVLAAALIVQQILENFIAPRILGSFTGLNPVWVLISVLTGARIGGLLGVIVAVPSAVVLKTVLSAIRPYSSVSSGSNVEVLPQGSSESSNTKNDETAGDSITADSKAHSTEVAAPVSVEVSPSTAQTNHPGANPSKTVAPQWNP</sequence>
<comment type="subcellular location">
    <subcellularLocation>
        <location evidence="1">Membrane</location>
        <topology evidence="1">Multi-pass membrane protein</topology>
    </subcellularLocation>
</comment>
<proteinExistence type="inferred from homology"/>
<feature type="transmembrane region" description="Helical" evidence="7">
    <location>
        <begin position="313"/>
        <end position="341"/>
    </location>
</feature>
<comment type="similarity">
    <text evidence="2">Belongs to the autoinducer-2 exporter (AI-2E) (TC 2.A.86) family.</text>
</comment>
<feature type="transmembrane region" description="Helical" evidence="7">
    <location>
        <begin position="247"/>
        <end position="275"/>
    </location>
</feature>
<dbReference type="InterPro" id="IPR002549">
    <property type="entry name" value="AI-2E-like"/>
</dbReference>
<evidence type="ECO:0000256" key="3">
    <source>
        <dbReference type="ARBA" id="ARBA00022692"/>
    </source>
</evidence>
<evidence type="ECO:0000256" key="4">
    <source>
        <dbReference type="ARBA" id="ARBA00022989"/>
    </source>
</evidence>
<keyword evidence="9" id="KW-1185">Reference proteome</keyword>
<evidence type="ECO:0000313" key="9">
    <source>
        <dbReference type="Proteomes" id="UP000503129"/>
    </source>
</evidence>
<feature type="transmembrane region" description="Helical" evidence="7">
    <location>
        <begin position="76"/>
        <end position="101"/>
    </location>
</feature>
<feature type="transmembrane region" description="Helical" evidence="7">
    <location>
        <begin position="42"/>
        <end position="64"/>
    </location>
</feature>
<feature type="transmembrane region" description="Helical" evidence="7">
    <location>
        <begin position="160"/>
        <end position="185"/>
    </location>
</feature>
<evidence type="ECO:0000313" key="8">
    <source>
        <dbReference type="EMBL" id="QDL12141.1"/>
    </source>
</evidence>
<feature type="compositionally biased region" description="Polar residues" evidence="6">
    <location>
        <begin position="407"/>
        <end position="426"/>
    </location>
</feature>
<keyword evidence="5 7" id="KW-0472">Membrane</keyword>
<evidence type="ECO:0000256" key="5">
    <source>
        <dbReference type="ARBA" id="ARBA00023136"/>
    </source>
</evidence>
<dbReference type="PANTHER" id="PTHR21716:SF66">
    <property type="entry name" value="TRANSPORT PROTEIN SLL0063-RELATED"/>
    <property type="match status" value="1"/>
</dbReference>